<sequence length="55" mass="6363">MLYSLLGRLTWGIVKRKLRRRRRSDTRRPLVAALITAGALIASYRAQGRRRASRP</sequence>
<dbReference type="AlphaFoldDB" id="A0A6J4RAD9"/>
<protein>
    <submittedName>
        <fullName evidence="1">Uncharacterized protein</fullName>
    </submittedName>
</protein>
<evidence type="ECO:0000313" key="1">
    <source>
        <dbReference type="EMBL" id="CAA9464751.1"/>
    </source>
</evidence>
<dbReference type="EMBL" id="CADCVJ010000037">
    <property type="protein sequence ID" value="CAA9464751.1"/>
    <property type="molecule type" value="Genomic_DNA"/>
</dbReference>
<name>A0A6J4RAD9_9ACTN</name>
<accession>A0A6J4RAD9</accession>
<proteinExistence type="predicted"/>
<organism evidence="1">
    <name type="scientific">uncultured Solirubrobacteraceae bacterium</name>
    <dbReference type="NCBI Taxonomy" id="1162706"/>
    <lineage>
        <taxon>Bacteria</taxon>
        <taxon>Bacillati</taxon>
        <taxon>Actinomycetota</taxon>
        <taxon>Thermoleophilia</taxon>
        <taxon>Solirubrobacterales</taxon>
        <taxon>Solirubrobacteraceae</taxon>
        <taxon>environmental samples</taxon>
    </lineage>
</organism>
<reference evidence="1" key="1">
    <citation type="submission" date="2020-02" db="EMBL/GenBank/DDBJ databases">
        <authorList>
            <person name="Meier V. D."/>
        </authorList>
    </citation>
    <scope>NUCLEOTIDE SEQUENCE</scope>
    <source>
        <strain evidence="1">AVDCRST_MAG38</strain>
    </source>
</reference>
<gene>
    <name evidence="1" type="ORF">AVDCRST_MAG38-610</name>
</gene>